<dbReference type="Proteomes" id="UP000183253">
    <property type="component" value="Unassembled WGS sequence"/>
</dbReference>
<dbReference type="GO" id="GO:0006508">
    <property type="term" value="P:proteolysis"/>
    <property type="evidence" value="ECO:0007669"/>
    <property type="project" value="UniProtKB-KW"/>
</dbReference>
<dbReference type="RefSeq" id="WP_010261505.1">
    <property type="nucleotide sequence ID" value="NZ_CAEG01000010.1"/>
</dbReference>
<evidence type="ECO:0000256" key="1">
    <source>
        <dbReference type="ARBA" id="ARBA00022670"/>
    </source>
</evidence>
<dbReference type="InterPro" id="IPR051201">
    <property type="entry name" value="Chloro_Bact_Ser_Proteases"/>
</dbReference>
<dbReference type="Gene3D" id="3.30.1460.10">
    <property type="match status" value="1"/>
</dbReference>
<evidence type="ECO:0000256" key="2">
    <source>
        <dbReference type="ARBA" id="ARBA00022801"/>
    </source>
</evidence>
<dbReference type="PANTHER" id="PTHR43343:SF3">
    <property type="entry name" value="PROTEASE DO-LIKE 8, CHLOROPLASTIC"/>
    <property type="match status" value="1"/>
</dbReference>
<keyword evidence="1 3" id="KW-0645">Protease</keyword>
<evidence type="ECO:0000313" key="3">
    <source>
        <dbReference type="EMBL" id="SEA39970.1"/>
    </source>
</evidence>
<reference evidence="3 4" key="1">
    <citation type="submission" date="2016-10" db="EMBL/GenBank/DDBJ databases">
        <authorList>
            <person name="de Groot N.N."/>
        </authorList>
    </citation>
    <scope>NUCLEOTIDE SEQUENCE [LARGE SCALE GENOMIC DNA]</scope>
    <source>
        <strain evidence="3 4">DSM 25383</strain>
    </source>
</reference>
<dbReference type="Gene3D" id="2.40.10.120">
    <property type="match status" value="1"/>
</dbReference>
<dbReference type="OrthoDB" id="9766361at2"/>
<sequence length="360" mass="39927">MEQNNIYQLVFKVTHAGGSGSCFYLKNYDLFVTNYHVVEGFRTVAVHDNDRNPYLGKVVLVNPALDIALLAVDGDFSSLPELQLAGDESLAIGGKVYVAGYPYGMPFTVTEGSVSSPKQLISGKYYIQTDAAVNPGNSGGPMLNERNEVVGVTVSKFTQADNMGFGIRVESLRKLLESVGELDRTVFQVQCGSCDELIAEEEEFCPSCGDKLPDGVFDEHDASPLAEFVESAIAQMGINPTLARDGYDSWLFHKGSSEIRIFVYDGDYLFSTSPINLLPKKEVEPVLDYMLSEDFGPYKLGIEGRQIYIAYRIHLSDITEESEETIRQNIVNLAFRADEMDNMMVERFGCEFSEYSKSEA</sequence>
<name>A0A1H4AVU1_9BACT</name>
<keyword evidence="4" id="KW-1185">Reference proteome</keyword>
<dbReference type="SUPFAM" id="SSF50494">
    <property type="entry name" value="Trypsin-like serine proteases"/>
    <property type="match status" value="1"/>
</dbReference>
<gene>
    <name evidence="3" type="ORF">SAMN05444145_103137</name>
</gene>
<dbReference type="InterPro" id="IPR001940">
    <property type="entry name" value="Peptidase_S1C"/>
</dbReference>
<dbReference type="PANTHER" id="PTHR43343">
    <property type="entry name" value="PEPTIDASE S12"/>
    <property type="match status" value="1"/>
</dbReference>
<dbReference type="PRINTS" id="PR00834">
    <property type="entry name" value="PROTEASES2C"/>
</dbReference>
<dbReference type="AlphaFoldDB" id="A0A1H4AVU1"/>
<proteinExistence type="predicted"/>
<accession>A0A1H4AVU1</accession>
<dbReference type="InterPro" id="IPR009003">
    <property type="entry name" value="Peptidase_S1_PA"/>
</dbReference>
<dbReference type="EMBL" id="FNRI01000003">
    <property type="protein sequence ID" value="SEA39970.1"/>
    <property type="molecule type" value="Genomic_DNA"/>
</dbReference>
<dbReference type="SUPFAM" id="SSF69635">
    <property type="entry name" value="Type III secretory system chaperone-like"/>
    <property type="match status" value="1"/>
</dbReference>
<organism evidence="3 4">
    <name type="scientific">Alistipes timonensis JC136</name>
    <dbReference type="NCBI Taxonomy" id="1033731"/>
    <lineage>
        <taxon>Bacteria</taxon>
        <taxon>Pseudomonadati</taxon>
        <taxon>Bacteroidota</taxon>
        <taxon>Bacteroidia</taxon>
        <taxon>Bacteroidales</taxon>
        <taxon>Rikenellaceae</taxon>
        <taxon>Alistipes</taxon>
    </lineage>
</organism>
<keyword evidence="2" id="KW-0378">Hydrolase</keyword>
<evidence type="ECO:0000313" key="4">
    <source>
        <dbReference type="Proteomes" id="UP000183253"/>
    </source>
</evidence>
<dbReference type="GO" id="GO:0004252">
    <property type="term" value="F:serine-type endopeptidase activity"/>
    <property type="evidence" value="ECO:0007669"/>
    <property type="project" value="InterPro"/>
</dbReference>
<dbReference type="STRING" id="1033731.SAMN05444145_103137"/>
<dbReference type="Pfam" id="PF13365">
    <property type="entry name" value="Trypsin_2"/>
    <property type="match status" value="1"/>
</dbReference>
<protein>
    <submittedName>
        <fullName evidence="3">Serine protease Do</fullName>
    </submittedName>
</protein>